<keyword evidence="2" id="KW-1185">Reference proteome</keyword>
<dbReference type="Proteomes" id="UP001611450">
    <property type="component" value="Unassembled WGS sequence"/>
</dbReference>
<proteinExistence type="predicted"/>
<name>A0ABW7WC81_9NOCA</name>
<dbReference type="RefSeq" id="WP_396945944.1">
    <property type="nucleotide sequence ID" value="NZ_JBIRXV010000001.1"/>
</dbReference>
<dbReference type="EMBL" id="JBIRXV010000001">
    <property type="protein sequence ID" value="MFI2319223.1"/>
    <property type="molecule type" value="Genomic_DNA"/>
</dbReference>
<accession>A0ABW7WC81</accession>
<sequence length="182" mass="20057">MIDPALSKAVAEASERAVGAIVRGAEGICRSGEPIRPLAHVKPSPQCLMDYQTNRAQHWSRFAAERGLTLDQFITRADDHAADLVRNSYFCTRVTGPTLQRVLDSGEIKSFFDTHRTGIYDHQLEDYVPSHEALFGYGADLAPEGRPIYGYITRDPLGRDLYGGRLSGYGTAAVVFKPQVAE</sequence>
<reference evidence="1 2" key="1">
    <citation type="submission" date="2024-10" db="EMBL/GenBank/DDBJ databases">
        <title>The Natural Products Discovery Center: Release of the First 8490 Sequenced Strains for Exploring Actinobacteria Biosynthetic Diversity.</title>
        <authorList>
            <person name="Kalkreuter E."/>
            <person name="Kautsar S.A."/>
            <person name="Yang D."/>
            <person name="Bader C.D."/>
            <person name="Teijaro C.N."/>
            <person name="Fluegel L."/>
            <person name="Davis C.M."/>
            <person name="Simpson J.R."/>
            <person name="Lauterbach L."/>
            <person name="Steele A.D."/>
            <person name="Gui C."/>
            <person name="Meng S."/>
            <person name="Li G."/>
            <person name="Viehrig K."/>
            <person name="Ye F."/>
            <person name="Su P."/>
            <person name="Kiefer A.F."/>
            <person name="Nichols A."/>
            <person name="Cepeda A.J."/>
            <person name="Yan W."/>
            <person name="Fan B."/>
            <person name="Jiang Y."/>
            <person name="Adhikari A."/>
            <person name="Zheng C.-J."/>
            <person name="Schuster L."/>
            <person name="Cowan T.M."/>
            <person name="Smanski M.J."/>
            <person name="Chevrette M.G."/>
            <person name="De Carvalho L.P.S."/>
            <person name="Shen B."/>
        </authorList>
    </citation>
    <scope>NUCLEOTIDE SEQUENCE [LARGE SCALE GENOMIC DNA]</scope>
    <source>
        <strain evidence="1 2">NPDC019626</strain>
    </source>
</reference>
<organism evidence="1 2">
    <name type="scientific">Nocardia beijingensis</name>
    <dbReference type="NCBI Taxonomy" id="95162"/>
    <lineage>
        <taxon>Bacteria</taxon>
        <taxon>Bacillati</taxon>
        <taxon>Actinomycetota</taxon>
        <taxon>Actinomycetes</taxon>
        <taxon>Mycobacteriales</taxon>
        <taxon>Nocardiaceae</taxon>
        <taxon>Nocardia</taxon>
    </lineage>
</organism>
<gene>
    <name evidence="1" type="ORF">ACH47G_01925</name>
</gene>
<comment type="caution">
    <text evidence="1">The sequence shown here is derived from an EMBL/GenBank/DDBJ whole genome shotgun (WGS) entry which is preliminary data.</text>
</comment>
<protein>
    <submittedName>
        <fullName evidence="1">Uncharacterized protein</fullName>
    </submittedName>
</protein>
<evidence type="ECO:0000313" key="1">
    <source>
        <dbReference type="EMBL" id="MFI2319223.1"/>
    </source>
</evidence>
<evidence type="ECO:0000313" key="2">
    <source>
        <dbReference type="Proteomes" id="UP001611450"/>
    </source>
</evidence>